<evidence type="ECO:0000313" key="3">
    <source>
        <dbReference type="Proteomes" id="UP000435910"/>
    </source>
</evidence>
<dbReference type="EMBL" id="NILC01000001">
    <property type="protein sequence ID" value="TWL34157.1"/>
    <property type="molecule type" value="Genomic_DNA"/>
</dbReference>
<evidence type="ECO:0000256" key="1">
    <source>
        <dbReference type="SAM" id="Phobius"/>
    </source>
</evidence>
<keyword evidence="1" id="KW-1133">Transmembrane helix</keyword>
<organism evidence="2 3">
    <name type="scientific">Bacillus licheniformis</name>
    <dbReference type="NCBI Taxonomy" id="1402"/>
    <lineage>
        <taxon>Bacteria</taxon>
        <taxon>Bacillati</taxon>
        <taxon>Bacillota</taxon>
        <taxon>Bacilli</taxon>
        <taxon>Bacillales</taxon>
        <taxon>Bacillaceae</taxon>
        <taxon>Bacillus</taxon>
    </lineage>
</organism>
<gene>
    <name evidence="2" type="ORF">CHCC16736_1937</name>
</gene>
<protein>
    <submittedName>
        <fullName evidence="2">Uncharacterized protein</fullName>
    </submittedName>
</protein>
<sequence length="104" mass="11181">MIRGHISEADPEIQLELSKMIRDFVSSGLSVGDAKNMAAYTIVANARKASALGAYHDLFTILLWLSIIMLAASIGKAATGKGRSLVQKRLRLPDPSASQQKEIG</sequence>
<accession>A0A8B5YJB7</accession>
<evidence type="ECO:0000313" key="2">
    <source>
        <dbReference type="EMBL" id="TWL34157.1"/>
    </source>
</evidence>
<dbReference type="RefSeq" id="WP_261381843.1">
    <property type="nucleotide sequence ID" value="NZ_NILC01000001.1"/>
</dbReference>
<reference evidence="2 3" key="1">
    <citation type="submission" date="2019-06" db="EMBL/GenBank/DDBJ databases">
        <title>Genome sequence analysis of &gt;100 Bacillus licheniformis strains suggests intrinsic resistance to this species.</title>
        <authorList>
            <person name="Wels M."/>
            <person name="Siezen R.J."/>
            <person name="Johansen E."/>
            <person name="Stuer-Lauridsen B."/>
            <person name="Bjerre K."/>
            <person name="Nielsen B.K.K."/>
        </authorList>
    </citation>
    <scope>NUCLEOTIDE SEQUENCE [LARGE SCALE GENOMIC DNA]</scope>
    <source>
        <strain evidence="2 3">BAC-16736</strain>
    </source>
</reference>
<keyword evidence="1" id="KW-0812">Transmembrane</keyword>
<proteinExistence type="predicted"/>
<dbReference type="AlphaFoldDB" id="A0A8B5YJB7"/>
<dbReference type="Proteomes" id="UP000435910">
    <property type="component" value="Unassembled WGS sequence"/>
</dbReference>
<feature type="transmembrane region" description="Helical" evidence="1">
    <location>
        <begin position="58"/>
        <end position="79"/>
    </location>
</feature>
<name>A0A8B5YJB7_BACLI</name>
<comment type="caution">
    <text evidence="2">The sequence shown here is derived from an EMBL/GenBank/DDBJ whole genome shotgun (WGS) entry which is preliminary data.</text>
</comment>
<keyword evidence="1" id="KW-0472">Membrane</keyword>